<dbReference type="Gene3D" id="3.40.50.280">
    <property type="entry name" value="Cobalamin-binding domain"/>
    <property type="match status" value="1"/>
</dbReference>
<dbReference type="AlphaFoldDB" id="F6ENB0"/>
<dbReference type="GO" id="GO:0031419">
    <property type="term" value="F:cobalamin binding"/>
    <property type="evidence" value="ECO:0007669"/>
    <property type="project" value="UniProtKB-KW"/>
</dbReference>
<sequence length="654" mass="68841">MSHTKLIRMTVDRTVEAEPGVGPDIEAWRRSVAGVLAKSRRVSPDELGERPEDLLAIRTEDGVTIRPLYTSADDVPEQPLPGQFPFTRGGDPLRDVNRGWSVMARFGVNERDPEAVNESILAALESGTSALWLAVGGDNLPVEAIDRALKGVLLDLAPLTLDAGDQAGAAANAVLALLDARAREGDGVTDRSRVSIGLGAAPLTTLFANNYSPLGDTAKLRSVDLPGAVRLAATAVNREETIRALMVDATVFHDAGSSDAQEIGAACAAGVEYVEAMLEAGLSIDHALGQIEFRFAATDDQFQSTAKFRAARQVWARVADVLGARDAGAAPQHAVTSSAMMTQRDPWVNMLRTTVAAFGAGVGGADTVTVLPFDAALPAGALGVADSFSQRIARNTQLLLIEESNLGRVLDPAGGSWYVEKLTSDLAHAAWAVLQSIDGAGGFSATVESGWLCGKIEEVRAHRETEISRRKIKLTGVNEFPDSAEKPLPVGPDGTVPDRLAAGRVFRYAEPFEKLRNRSDLHLADNGSRPTVFLAPLGPLAEHNIRTTFIANLLGSGGIEAVNPGAVESSGLADAARQSGTRVAVICGTDKRYAQEAPDAVRALREAGMTSVMLAGPQSAYPDENTDVSPDAYLGAGIDAVAALAELLDTLGVR</sequence>
<evidence type="ECO:0000313" key="10">
    <source>
        <dbReference type="EMBL" id="AEF40381.1"/>
    </source>
</evidence>
<evidence type="ECO:0000256" key="6">
    <source>
        <dbReference type="ARBA" id="ARBA00022628"/>
    </source>
</evidence>
<comment type="subunit">
    <text evidence="4">Heterodimer of an alpha and a beta chain.</text>
</comment>
<dbReference type="KEGG" id="asd:AS9A_1932"/>
<dbReference type="PANTHER" id="PTHR48101">
    <property type="entry name" value="METHYLMALONYL-COA MUTASE, MITOCHONDRIAL-RELATED"/>
    <property type="match status" value="1"/>
</dbReference>
<dbReference type="PROSITE" id="PS00544">
    <property type="entry name" value="METMALONYL_COA_MUTASE"/>
    <property type="match status" value="1"/>
</dbReference>
<dbReference type="InterPro" id="IPR058549">
    <property type="entry name" value="MeMalonylCoA_mutase_a/b_site"/>
</dbReference>
<dbReference type="GO" id="GO:0005737">
    <property type="term" value="C:cytoplasm"/>
    <property type="evidence" value="ECO:0007669"/>
    <property type="project" value="TreeGrafter"/>
</dbReference>
<comment type="cofactor">
    <cofactor evidence="2">
        <name>adenosylcob(III)alamin</name>
        <dbReference type="ChEBI" id="CHEBI:18408"/>
    </cofactor>
</comment>
<evidence type="ECO:0000256" key="8">
    <source>
        <dbReference type="ARBA" id="ARBA00023285"/>
    </source>
</evidence>
<evidence type="ECO:0000313" key="11">
    <source>
        <dbReference type="Proteomes" id="UP000009235"/>
    </source>
</evidence>
<dbReference type="STRING" id="443218.AS9A_1932"/>
<dbReference type="InterPro" id="IPR006099">
    <property type="entry name" value="MeMalonylCoA_mutase_a/b_cat"/>
</dbReference>
<dbReference type="SUPFAM" id="SSF51703">
    <property type="entry name" value="Cobalamin (vitamin B12)-dependent enzymes"/>
    <property type="match status" value="1"/>
</dbReference>
<dbReference type="EC" id="5.4.99.2" evidence="5"/>
<proteinExistence type="inferred from homology"/>
<evidence type="ECO:0000256" key="5">
    <source>
        <dbReference type="ARBA" id="ARBA00012398"/>
    </source>
</evidence>
<accession>F6ENB0</accession>
<keyword evidence="7" id="KW-0413">Isomerase</keyword>
<dbReference type="PANTHER" id="PTHR48101:SF4">
    <property type="entry name" value="METHYLMALONYL-COA MUTASE, MITOCHONDRIAL"/>
    <property type="match status" value="1"/>
</dbReference>
<evidence type="ECO:0000256" key="4">
    <source>
        <dbReference type="ARBA" id="ARBA00011870"/>
    </source>
</evidence>
<evidence type="ECO:0000259" key="9">
    <source>
        <dbReference type="Pfam" id="PF01642"/>
    </source>
</evidence>
<dbReference type="CDD" id="cd03677">
    <property type="entry name" value="MM_CoA_mutase_beta"/>
    <property type="match status" value="1"/>
</dbReference>
<dbReference type="SUPFAM" id="SSF52242">
    <property type="entry name" value="Cobalamin (vitamin B12)-binding domain"/>
    <property type="match status" value="1"/>
</dbReference>
<dbReference type="GO" id="GO:0019678">
    <property type="term" value="P:propionate metabolic process, methylmalonyl pathway"/>
    <property type="evidence" value="ECO:0007669"/>
    <property type="project" value="TreeGrafter"/>
</dbReference>
<comment type="similarity">
    <text evidence="3">Belongs to the methylmalonyl-CoA mutase family.</text>
</comment>
<gene>
    <name evidence="10" type="primary">mutA</name>
    <name evidence="10" type="ordered locus">AS9A_1932</name>
</gene>
<organism evidence="10 11">
    <name type="scientific">Hoyosella subflava (strain DSM 45089 / JCM 17490 / NBRC 109087 / DQS3-9A1)</name>
    <name type="common">Amycolicicoccus subflavus</name>
    <dbReference type="NCBI Taxonomy" id="443218"/>
    <lineage>
        <taxon>Bacteria</taxon>
        <taxon>Bacillati</taxon>
        <taxon>Actinomycetota</taxon>
        <taxon>Actinomycetes</taxon>
        <taxon>Mycobacteriales</taxon>
        <taxon>Hoyosellaceae</taxon>
        <taxon>Hoyosella</taxon>
    </lineage>
</organism>
<keyword evidence="8" id="KW-0170">Cobalt</keyword>
<dbReference type="InterPro" id="IPR016176">
    <property type="entry name" value="Cbl-dep_enz_cat"/>
</dbReference>
<comment type="catalytic activity">
    <reaction evidence="1">
        <text>(R)-methylmalonyl-CoA = succinyl-CoA</text>
        <dbReference type="Rhea" id="RHEA:22888"/>
        <dbReference type="ChEBI" id="CHEBI:57292"/>
        <dbReference type="ChEBI" id="CHEBI:57326"/>
        <dbReference type="EC" id="5.4.99.2"/>
    </reaction>
</comment>
<evidence type="ECO:0000256" key="3">
    <source>
        <dbReference type="ARBA" id="ARBA00008465"/>
    </source>
</evidence>
<dbReference type="GO" id="GO:0046872">
    <property type="term" value="F:metal ion binding"/>
    <property type="evidence" value="ECO:0007669"/>
    <property type="project" value="InterPro"/>
</dbReference>
<protein>
    <recommendedName>
        <fullName evidence="5">methylmalonyl-CoA mutase</fullName>
        <ecNumber evidence="5">5.4.99.2</ecNumber>
    </recommendedName>
</protein>
<evidence type="ECO:0000256" key="7">
    <source>
        <dbReference type="ARBA" id="ARBA00023235"/>
    </source>
</evidence>
<dbReference type="Pfam" id="PF01642">
    <property type="entry name" value="MM_CoA_mutase"/>
    <property type="match status" value="1"/>
</dbReference>
<dbReference type="InterPro" id="IPR036724">
    <property type="entry name" value="Cobalamin-bd_sf"/>
</dbReference>
<dbReference type="Proteomes" id="UP000009235">
    <property type="component" value="Chromosome"/>
</dbReference>
<dbReference type="eggNOG" id="COG1884">
    <property type="taxonomic scope" value="Bacteria"/>
</dbReference>
<keyword evidence="6" id="KW-0846">Cobalamin</keyword>
<dbReference type="Gene3D" id="3.20.20.240">
    <property type="entry name" value="Methylmalonyl-CoA mutase"/>
    <property type="match status" value="1"/>
</dbReference>
<name>F6ENB0_HOYSD</name>
<keyword evidence="11" id="KW-1185">Reference proteome</keyword>
<evidence type="ECO:0000256" key="1">
    <source>
        <dbReference type="ARBA" id="ARBA00000290"/>
    </source>
</evidence>
<dbReference type="EMBL" id="CP002786">
    <property type="protein sequence ID" value="AEF40381.1"/>
    <property type="molecule type" value="Genomic_DNA"/>
</dbReference>
<feature type="domain" description="Methylmalonyl-CoA mutase alpha/beta chain catalytic" evidence="9">
    <location>
        <begin position="145"/>
        <end position="489"/>
    </location>
</feature>
<evidence type="ECO:0000256" key="2">
    <source>
        <dbReference type="ARBA" id="ARBA00001922"/>
    </source>
</evidence>
<dbReference type="HOGENOM" id="CLU_009523_6_0_11"/>
<dbReference type="GO" id="GO:0004494">
    <property type="term" value="F:methylmalonyl-CoA mutase activity"/>
    <property type="evidence" value="ECO:0007669"/>
    <property type="project" value="UniProtKB-EC"/>
</dbReference>
<reference evidence="10 11" key="1">
    <citation type="journal article" date="2011" name="J. Bacteriol.">
        <title>Complete genome sequence of Amycolicicoccus subflavus DQS3-9A1T, an actinomycete isolated from crude oil-polluted soil.</title>
        <authorList>
            <person name="Cai M."/>
            <person name="Chen W.M."/>
            <person name="Nie Y."/>
            <person name="Chi C.Q."/>
            <person name="Wang Y.N."/>
            <person name="Tang Y.Q."/>
            <person name="Li G.Y."/>
            <person name="Wu X.L."/>
        </authorList>
    </citation>
    <scope>NUCLEOTIDE SEQUENCE [LARGE SCALE GENOMIC DNA]</scope>
    <source>
        <strain evidence="11">DSM 45089 / DQS3-9A1</strain>
    </source>
</reference>